<feature type="region of interest" description="Disordered" evidence="1">
    <location>
        <begin position="1"/>
        <end position="28"/>
    </location>
</feature>
<evidence type="ECO:0000313" key="3">
    <source>
        <dbReference type="Proteomes" id="UP000625711"/>
    </source>
</evidence>
<name>A0A834I8Q6_RHYFE</name>
<sequence>PLAVDQKSRNKPGGKSKLDGRKCVPGTTKAPLTRLRCERDQFPAESWPFIGPGDIRPKRHLSALGGGKAGVGPLARTN</sequence>
<keyword evidence="3" id="KW-1185">Reference proteome</keyword>
<dbReference type="Proteomes" id="UP000625711">
    <property type="component" value="Unassembled WGS sequence"/>
</dbReference>
<evidence type="ECO:0000256" key="1">
    <source>
        <dbReference type="SAM" id="MobiDB-lite"/>
    </source>
</evidence>
<gene>
    <name evidence="2" type="ORF">GWI33_012151</name>
</gene>
<comment type="caution">
    <text evidence="2">The sequence shown here is derived from an EMBL/GenBank/DDBJ whole genome shotgun (WGS) entry which is preliminary data.</text>
</comment>
<dbReference type="EMBL" id="JAACXV010011239">
    <property type="protein sequence ID" value="KAF7275134.1"/>
    <property type="molecule type" value="Genomic_DNA"/>
</dbReference>
<reference evidence="2" key="1">
    <citation type="submission" date="2020-08" db="EMBL/GenBank/DDBJ databases">
        <title>Genome sequencing and assembly of the red palm weevil Rhynchophorus ferrugineus.</title>
        <authorList>
            <person name="Dias G.B."/>
            <person name="Bergman C.M."/>
            <person name="Manee M."/>
        </authorList>
    </citation>
    <scope>NUCLEOTIDE SEQUENCE</scope>
    <source>
        <strain evidence="2">AA-2017</strain>
        <tissue evidence="2">Whole larva</tissue>
    </source>
</reference>
<protein>
    <submittedName>
        <fullName evidence="2">Uncharacterized protein</fullName>
    </submittedName>
</protein>
<feature type="non-terminal residue" evidence="2">
    <location>
        <position position="1"/>
    </location>
</feature>
<dbReference type="AlphaFoldDB" id="A0A834I8Q6"/>
<accession>A0A834I8Q6</accession>
<proteinExistence type="predicted"/>
<organism evidence="2 3">
    <name type="scientific">Rhynchophorus ferrugineus</name>
    <name type="common">Red palm weevil</name>
    <name type="synonym">Curculio ferrugineus</name>
    <dbReference type="NCBI Taxonomy" id="354439"/>
    <lineage>
        <taxon>Eukaryota</taxon>
        <taxon>Metazoa</taxon>
        <taxon>Ecdysozoa</taxon>
        <taxon>Arthropoda</taxon>
        <taxon>Hexapoda</taxon>
        <taxon>Insecta</taxon>
        <taxon>Pterygota</taxon>
        <taxon>Neoptera</taxon>
        <taxon>Endopterygota</taxon>
        <taxon>Coleoptera</taxon>
        <taxon>Polyphaga</taxon>
        <taxon>Cucujiformia</taxon>
        <taxon>Curculionidae</taxon>
        <taxon>Dryophthorinae</taxon>
        <taxon>Rhynchophorus</taxon>
    </lineage>
</organism>
<evidence type="ECO:0000313" key="2">
    <source>
        <dbReference type="EMBL" id="KAF7275134.1"/>
    </source>
</evidence>